<gene>
    <name evidence="16" type="ORF">O3M35_003575</name>
</gene>
<feature type="region of interest" description="Disordered" evidence="14">
    <location>
        <begin position="217"/>
        <end position="274"/>
    </location>
</feature>
<comment type="cofactor">
    <cofactor evidence="1 13">
        <name>Mg(2+)</name>
        <dbReference type="ChEBI" id="CHEBI:18420"/>
    </cofactor>
</comment>
<dbReference type="InterPro" id="IPR033309">
    <property type="entry name" value="Mus81"/>
</dbReference>
<dbReference type="InterPro" id="IPR047417">
    <property type="entry name" value="WHD_MUS81"/>
</dbReference>
<dbReference type="EC" id="3.1.22.-" evidence="13"/>
<dbReference type="GO" id="GO:0006308">
    <property type="term" value="P:DNA catabolic process"/>
    <property type="evidence" value="ECO:0007669"/>
    <property type="project" value="UniProtKB-UniRule"/>
</dbReference>
<comment type="subunit">
    <text evidence="13">Interacts with EME1.</text>
</comment>
<reference evidence="16 17" key="1">
    <citation type="submission" date="2022-12" db="EMBL/GenBank/DDBJ databases">
        <title>Chromosome-level genome assembly of true bugs.</title>
        <authorList>
            <person name="Ma L."/>
            <person name="Li H."/>
        </authorList>
    </citation>
    <scope>NUCLEOTIDE SEQUENCE [LARGE SCALE GENOMIC DNA]</scope>
    <source>
        <strain evidence="16">Lab_2022b</strain>
    </source>
</reference>
<evidence type="ECO:0000256" key="14">
    <source>
        <dbReference type="SAM" id="MobiDB-lite"/>
    </source>
</evidence>
<comment type="function">
    <text evidence="13">Interacts with EME1 to form a DNA structure-specific endonuclease with substrate preference for branched DNA structures with a 5'-end at the branch nick. Typical substrates include 3'-flap structures, D-loops, replication forks and nicked Holliday junctions. May be required in mitosis for the processing of stalled or collapsed replication fork intermediates. May be required in meiosis for the repair of meiosis-specific double strand breaks subsequent to single-end invasion (SEI).</text>
</comment>
<feature type="compositionally biased region" description="Low complexity" evidence="14">
    <location>
        <begin position="222"/>
        <end position="235"/>
    </location>
</feature>
<keyword evidence="7 13" id="KW-0227">DNA damage</keyword>
<dbReference type="Gene3D" id="1.10.150.670">
    <property type="entry name" value="Crossover junction endonuclease EME1, DNA-binding domain"/>
    <property type="match status" value="1"/>
</dbReference>
<feature type="compositionally biased region" description="Acidic residues" evidence="14">
    <location>
        <begin position="264"/>
        <end position="274"/>
    </location>
</feature>
<dbReference type="GO" id="GO:0000727">
    <property type="term" value="P:double-strand break repair via break-induced replication"/>
    <property type="evidence" value="ECO:0007669"/>
    <property type="project" value="UniProtKB-UniRule"/>
</dbReference>
<keyword evidence="17" id="KW-1185">Reference proteome</keyword>
<accession>A0AAW1CR87</accession>
<dbReference type="Pfam" id="PF02732">
    <property type="entry name" value="ERCC4"/>
    <property type="match status" value="1"/>
</dbReference>
<dbReference type="GO" id="GO:0046872">
    <property type="term" value="F:metal ion binding"/>
    <property type="evidence" value="ECO:0007669"/>
    <property type="project" value="UniProtKB-UniRule"/>
</dbReference>
<dbReference type="InterPro" id="IPR027421">
    <property type="entry name" value="DNA_pol_lamdba_lyase_dom_sf"/>
</dbReference>
<dbReference type="InterPro" id="IPR006166">
    <property type="entry name" value="ERCC4_domain"/>
</dbReference>
<evidence type="ECO:0000256" key="2">
    <source>
        <dbReference type="ARBA" id="ARBA00004123"/>
    </source>
</evidence>
<dbReference type="FunFam" id="1.10.10.10:FF:000307">
    <property type="entry name" value="Crossover junction endonuclease MUS81"/>
    <property type="match status" value="1"/>
</dbReference>
<dbReference type="Gene3D" id="1.10.150.110">
    <property type="entry name" value="DNA polymerase beta, N-terminal domain-like"/>
    <property type="match status" value="1"/>
</dbReference>
<dbReference type="Pfam" id="PF14716">
    <property type="entry name" value="HHH_8"/>
    <property type="match status" value="1"/>
</dbReference>
<dbReference type="Gene3D" id="1.10.10.10">
    <property type="entry name" value="Winged helix-like DNA-binding domain superfamily/Winged helix DNA-binding domain"/>
    <property type="match status" value="1"/>
</dbReference>
<dbReference type="InterPro" id="IPR036388">
    <property type="entry name" value="WH-like_DNA-bd_sf"/>
</dbReference>
<comment type="caution">
    <text evidence="16">The sequence shown here is derived from an EMBL/GenBank/DDBJ whole genome shotgun (WGS) entry which is preliminary data.</text>
</comment>
<dbReference type="GO" id="GO:0005634">
    <property type="term" value="C:nucleus"/>
    <property type="evidence" value="ECO:0007669"/>
    <property type="project" value="UniProtKB-SubCell"/>
</dbReference>
<evidence type="ECO:0000256" key="13">
    <source>
        <dbReference type="RuleBase" id="RU369042"/>
    </source>
</evidence>
<dbReference type="InterPro" id="IPR010996">
    <property type="entry name" value="HHH_MUS81"/>
</dbReference>
<protein>
    <recommendedName>
        <fullName evidence="13">Crossover junction endonuclease MUS81</fullName>
        <ecNumber evidence="13">3.1.22.-</ecNumber>
    </recommendedName>
</protein>
<evidence type="ECO:0000256" key="7">
    <source>
        <dbReference type="ARBA" id="ARBA00022763"/>
    </source>
</evidence>
<dbReference type="SUPFAM" id="SSF47802">
    <property type="entry name" value="DNA polymerase beta, N-terminal domain-like"/>
    <property type="match status" value="1"/>
</dbReference>
<dbReference type="SMART" id="SM00891">
    <property type="entry name" value="ERCC4"/>
    <property type="match status" value="1"/>
</dbReference>
<keyword evidence="8 13" id="KW-0378">Hydrolase</keyword>
<sequence length="555" mass="62468">MSFTNEKRAKIKLKTPNPLFEKWLMEWIDEAKATGNLLKTNSLINALDSLKKFPLVLKTGKECMILEHFDTNLCVQLDRKLVSHRQNSEVSEVCDNGLVVLNEQSLPVSQSENVSESKTQRTKKSKEYIPAFRSAAYALLLALFRKETSRDYKGFMTKDELQKAAQPLTDCSFKKAQSGSFYTGWNSMSQLIKKGLIIKASNPAKFSLSEEGRQVASRLENSSTSSLSSSASQSSGNDVPSIDIPDLNTIIAPVSRRGKKTENEEIEDSQPVEIEEEDIVLSPGTFDTILLVDTQETSGSSQTDDETVTALKSYNIKFEVRHLKVGDFLWICRCRTTNHELVLPFIVERKRLDDLSSSIIDGRFHEQKFRLKKCGVYNIIYLVEETGGHKFSLPLASLHQAIVNTMVSDEFTVKITRHHNESMSYLATITTLLTNMFRNKVLFSCKKSEWSLDITEDAVFLLTFKTFIHGMGKSRNFKAREMFVKQLVQMHGISADKAWAIANLYATPAAYISALNKSSVPAELVTNVQYGALNRKIGPAISGHLYQFYTLSNLK</sequence>
<evidence type="ECO:0000313" key="16">
    <source>
        <dbReference type="EMBL" id="KAK9499062.1"/>
    </source>
</evidence>
<evidence type="ECO:0000256" key="8">
    <source>
        <dbReference type="ARBA" id="ARBA00022801"/>
    </source>
</evidence>
<dbReference type="PANTHER" id="PTHR13451">
    <property type="entry name" value="CLASS II CROSSOVER JUNCTION ENDONUCLEASE MUS81"/>
    <property type="match status" value="1"/>
</dbReference>
<evidence type="ECO:0000256" key="3">
    <source>
        <dbReference type="ARBA" id="ARBA00010015"/>
    </source>
</evidence>
<dbReference type="Gene3D" id="3.40.50.10130">
    <property type="match status" value="1"/>
</dbReference>
<dbReference type="CDD" id="cd20074">
    <property type="entry name" value="XPF_nuclease_Mus81"/>
    <property type="match status" value="1"/>
</dbReference>
<keyword evidence="9 13" id="KW-0460">Magnesium</keyword>
<dbReference type="Proteomes" id="UP001461498">
    <property type="component" value="Unassembled WGS sequence"/>
</dbReference>
<comment type="similarity">
    <text evidence="3 13">Belongs to the XPF family.</text>
</comment>
<dbReference type="SUPFAM" id="SSF52980">
    <property type="entry name" value="Restriction endonuclease-like"/>
    <property type="match status" value="1"/>
</dbReference>
<keyword evidence="11 13" id="KW-0234">DNA repair</keyword>
<evidence type="ECO:0000256" key="1">
    <source>
        <dbReference type="ARBA" id="ARBA00001946"/>
    </source>
</evidence>
<evidence type="ECO:0000313" key="17">
    <source>
        <dbReference type="Proteomes" id="UP001461498"/>
    </source>
</evidence>
<dbReference type="GO" id="GO:0003677">
    <property type="term" value="F:DNA binding"/>
    <property type="evidence" value="ECO:0007669"/>
    <property type="project" value="UniProtKB-UniRule"/>
</dbReference>
<dbReference type="InterPro" id="IPR042530">
    <property type="entry name" value="EME1/EME2_C"/>
</dbReference>
<evidence type="ECO:0000256" key="10">
    <source>
        <dbReference type="ARBA" id="ARBA00023172"/>
    </source>
</evidence>
<dbReference type="GO" id="GO:0031573">
    <property type="term" value="P:mitotic intra-S DNA damage checkpoint signaling"/>
    <property type="evidence" value="ECO:0007669"/>
    <property type="project" value="TreeGrafter"/>
</dbReference>
<keyword evidence="10 13" id="KW-0233">DNA recombination</keyword>
<proteinExistence type="inferred from homology"/>
<keyword evidence="6 13" id="KW-0255">Endonuclease</keyword>
<dbReference type="FunFam" id="3.40.50.10130:FF:000003">
    <property type="entry name" value="Crossover junction endonuclease MUS81"/>
    <property type="match status" value="1"/>
</dbReference>
<dbReference type="InterPro" id="IPR047416">
    <property type="entry name" value="XPF_nuclease_Mus81"/>
</dbReference>
<dbReference type="PANTHER" id="PTHR13451:SF0">
    <property type="entry name" value="CROSSOVER JUNCTION ENDONUCLEASE MUS81"/>
    <property type="match status" value="1"/>
</dbReference>
<dbReference type="EMBL" id="JAPXFL010000012">
    <property type="protein sequence ID" value="KAK9499062.1"/>
    <property type="molecule type" value="Genomic_DNA"/>
</dbReference>
<evidence type="ECO:0000256" key="11">
    <source>
        <dbReference type="ARBA" id="ARBA00023204"/>
    </source>
</evidence>
<evidence type="ECO:0000256" key="12">
    <source>
        <dbReference type="ARBA" id="ARBA00023242"/>
    </source>
</evidence>
<organism evidence="16 17">
    <name type="scientific">Rhynocoris fuscipes</name>
    <dbReference type="NCBI Taxonomy" id="488301"/>
    <lineage>
        <taxon>Eukaryota</taxon>
        <taxon>Metazoa</taxon>
        <taxon>Ecdysozoa</taxon>
        <taxon>Arthropoda</taxon>
        <taxon>Hexapoda</taxon>
        <taxon>Insecta</taxon>
        <taxon>Pterygota</taxon>
        <taxon>Neoptera</taxon>
        <taxon>Paraneoptera</taxon>
        <taxon>Hemiptera</taxon>
        <taxon>Heteroptera</taxon>
        <taxon>Panheteroptera</taxon>
        <taxon>Cimicomorpha</taxon>
        <taxon>Reduviidae</taxon>
        <taxon>Harpactorinae</taxon>
        <taxon>Harpactorini</taxon>
        <taxon>Rhynocoris</taxon>
    </lineage>
</organism>
<evidence type="ECO:0000259" key="15">
    <source>
        <dbReference type="SMART" id="SM00891"/>
    </source>
</evidence>
<dbReference type="GO" id="GO:0048476">
    <property type="term" value="C:Holliday junction resolvase complex"/>
    <property type="evidence" value="ECO:0007669"/>
    <property type="project" value="UniProtKB-UniRule"/>
</dbReference>
<keyword evidence="12 13" id="KW-0539">Nucleus</keyword>
<dbReference type="Pfam" id="PF21136">
    <property type="entry name" value="WHD_MUS81"/>
    <property type="match status" value="1"/>
</dbReference>
<evidence type="ECO:0000256" key="6">
    <source>
        <dbReference type="ARBA" id="ARBA00022759"/>
    </source>
</evidence>
<dbReference type="InterPro" id="IPR011335">
    <property type="entry name" value="Restrct_endonuc-II-like"/>
</dbReference>
<evidence type="ECO:0000256" key="9">
    <source>
        <dbReference type="ARBA" id="ARBA00022842"/>
    </source>
</evidence>
<dbReference type="GO" id="GO:0000712">
    <property type="term" value="P:resolution of meiotic recombination intermediates"/>
    <property type="evidence" value="ECO:0007669"/>
    <property type="project" value="TreeGrafter"/>
</dbReference>
<dbReference type="GO" id="GO:0008821">
    <property type="term" value="F:crossover junction DNA endonuclease activity"/>
    <property type="evidence" value="ECO:0007669"/>
    <property type="project" value="UniProtKB-UniRule"/>
</dbReference>
<dbReference type="GO" id="GO:0048257">
    <property type="term" value="F:3'-flap endonuclease activity"/>
    <property type="evidence" value="ECO:0007669"/>
    <property type="project" value="TreeGrafter"/>
</dbReference>
<comment type="subcellular location">
    <subcellularLocation>
        <location evidence="2 13">Nucleus</location>
    </subcellularLocation>
</comment>
<evidence type="ECO:0000256" key="4">
    <source>
        <dbReference type="ARBA" id="ARBA00022722"/>
    </source>
</evidence>
<keyword evidence="4 13" id="KW-0540">Nuclease</keyword>
<name>A0AAW1CR87_9HEMI</name>
<dbReference type="AlphaFoldDB" id="A0AAW1CR87"/>
<feature type="domain" description="ERCC4" evidence="15">
    <location>
        <begin position="289"/>
        <end position="387"/>
    </location>
</feature>
<keyword evidence="5 13" id="KW-0479">Metal-binding</keyword>
<dbReference type="CDD" id="cd21036">
    <property type="entry name" value="WH_MUS81"/>
    <property type="match status" value="1"/>
</dbReference>
<evidence type="ECO:0000256" key="5">
    <source>
        <dbReference type="ARBA" id="ARBA00022723"/>
    </source>
</evidence>